<sequence>MSSHRRRSARTALACNFCRQRKARCSGSWPSCTACQRRDRACVYPGQPLSRLSLHTPIPENNGQLANSPSPPTAELPSDDLRRSAIAYFREHYASTLLCFIPLPKLVPGATGDDLPLPLLLSILALVSRCISPANISERYASLARQELDKTYDVPSLTTVQSCLVLCIYEIGDGAEHKAWLRLGHAVRLAQLLQLHRLDSNPSQLNWGNHPPTESASLAESMRRTFWCCFCLENLLANGRDRVATLSPEDITTQLPGPDEAFIFERAVVTCTLSCAYACVRHPHTPVGILGHTIRVVHLLRQVLAWHGRGGRHLDARSPWLPNMPFSALGASLEQWRSSIPAHLDFDLAKLPAIIASGQDKLWAFMFMVYFEARLYLYREYLPFIANDDYDPADGPCDGPVFEPTDVPAPVKFWHTATDMMVESANAISDLFEAMTSRQLSAAAYPFHGLGLLAAASVHIMQATFQWASMQRHFAHKSSLDYLKQDLGAVNHLGQHWSLAIHWIRQISIYYKLNSMAKERRFRRDSPAVDLHRVTDGIMNYVREISQQDRETRQVHLGRQFDFDEWVSVLERSVDQTLVSETQPELSTPETHSFAVSDLLESENAHGELLPWPNHLNELASAVTQVDWMSDNWDTWNN</sequence>
<evidence type="ECO:0000313" key="9">
    <source>
        <dbReference type="EMBL" id="OJJ45197.1"/>
    </source>
</evidence>
<evidence type="ECO:0000256" key="4">
    <source>
        <dbReference type="ARBA" id="ARBA00023125"/>
    </source>
</evidence>
<dbReference type="PANTHER" id="PTHR47338:SF5">
    <property type="entry name" value="ZN(II)2CYS6 TRANSCRIPTION FACTOR (EUROFUNG)"/>
    <property type="match status" value="1"/>
</dbReference>
<dbReference type="Pfam" id="PF04082">
    <property type="entry name" value="Fungal_trans"/>
    <property type="match status" value="1"/>
</dbReference>
<gene>
    <name evidence="9" type="ORF">ASPZODRAFT_547599</name>
</gene>
<evidence type="ECO:0000256" key="3">
    <source>
        <dbReference type="ARBA" id="ARBA00023015"/>
    </source>
</evidence>
<keyword evidence="2" id="KW-0479">Metal-binding</keyword>
<evidence type="ECO:0000256" key="2">
    <source>
        <dbReference type="ARBA" id="ARBA00022723"/>
    </source>
</evidence>
<dbReference type="RefSeq" id="XP_022579707.1">
    <property type="nucleotide sequence ID" value="XM_022728488.1"/>
</dbReference>
<evidence type="ECO:0000256" key="7">
    <source>
        <dbReference type="SAM" id="MobiDB-lite"/>
    </source>
</evidence>
<comment type="subcellular location">
    <subcellularLocation>
        <location evidence="1">Nucleus</location>
    </subcellularLocation>
</comment>
<feature type="region of interest" description="Disordered" evidence="7">
    <location>
        <begin position="55"/>
        <end position="77"/>
    </location>
</feature>
<dbReference type="SMART" id="SM00066">
    <property type="entry name" value="GAL4"/>
    <property type="match status" value="1"/>
</dbReference>
<organism evidence="9 10">
    <name type="scientific">Penicilliopsis zonata CBS 506.65</name>
    <dbReference type="NCBI Taxonomy" id="1073090"/>
    <lineage>
        <taxon>Eukaryota</taxon>
        <taxon>Fungi</taxon>
        <taxon>Dikarya</taxon>
        <taxon>Ascomycota</taxon>
        <taxon>Pezizomycotina</taxon>
        <taxon>Eurotiomycetes</taxon>
        <taxon>Eurotiomycetidae</taxon>
        <taxon>Eurotiales</taxon>
        <taxon>Aspergillaceae</taxon>
        <taxon>Penicilliopsis</taxon>
    </lineage>
</organism>
<dbReference type="OrthoDB" id="4356994at2759"/>
<dbReference type="CDD" id="cd12148">
    <property type="entry name" value="fungal_TF_MHR"/>
    <property type="match status" value="1"/>
</dbReference>
<dbReference type="GO" id="GO:0000981">
    <property type="term" value="F:DNA-binding transcription factor activity, RNA polymerase II-specific"/>
    <property type="evidence" value="ECO:0007669"/>
    <property type="project" value="InterPro"/>
</dbReference>
<dbReference type="Pfam" id="PF00172">
    <property type="entry name" value="Zn_clus"/>
    <property type="match status" value="1"/>
</dbReference>
<evidence type="ECO:0000256" key="1">
    <source>
        <dbReference type="ARBA" id="ARBA00004123"/>
    </source>
</evidence>
<accession>A0A1L9SDN7</accession>
<name>A0A1L9SDN7_9EURO</name>
<keyword evidence="6" id="KW-0539">Nucleus</keyword>
<dbReference type="GO" id="GO:0008270">
    <property type="term" value="F:zinc ion binding"/>
    <property type="evidence" value="ECO:0007669"/>
    <property type="project" value="InterPro"/>
</dbReference>
<evidence type="ECO:0000256" key="5">
    <source>
        <dbReference type="ARBA" id="ARBA00023163"/>
    </source>
</evidence>
<dbReference type="InterPro" id="IPR007219">
    <property type="entry name" value="XnlR_reg_dom"/>
</dbReference>
<reference evidence="10" key="1">
    <citation type="journal article" date="2017" name="Genome Biol.">
        <title>Comparative genomics reveals high biological diversity and specific adaptations in the industrially and medically important fungal genus Aspergillus.</title>
        <authorList>
            <person name="de Vries R.P."/>
            <person name="Riley R."/>
            <person name="Wiebenga A."/>
            <person name="Aguilar-Osorio G."/>
            <person name="Amillis S."/>
            <person name="Uchima C.A."/>
            <person name="Anderluh G."/>
            <person name="Asadollahi M."/>
            <person name="Askin M."/>
            <person name="Barry K."/>
            <person name="Battaglia E."/>
            <person name="Bayram O."/>
            <person name="Benocci T."/>
            <person name="Braus-Stromeyer S.A."/>
            <person name="Caldana C."/>
            <person name="Canovas D."/>
            <person name="Cerqueira G.C."/>
            <person name="Chen F."/>
            <person name="Chen W."/>
            <person name="Choi C."/>
            <person name="Clum A."/>
            <person name="Dos Santos R.A."/>
            <person name="Damasio A.R."/>
            <person name="Diallinas G."/>
            <person name="Emri T."/>
            <person name="Fekete E."/>
            <person name="Flipphi M."/>
            <person name="Freyberg S."/>
            <person name="Gallo A."/>
            <person name="Gournas C."/>
            <person name="Habgood R."/>
            <person name="Hainaut M."/>
            <person name="Harispe M.L."/>
            <person name="Henrissat B."/>
            <person name="Hilden K.S."/>
            <person name="Hope R."/>
            <person name="Hossain A."/>
            <person name="Karabika E."/>
            <person name="Karaffa L."/>
            <person name="Karanyi Z."/>
            <person name="Krasevec N."/>
            <person name="Kuo A."/>
            <person name="Kusch H."/>
            <person name="LaButti K."/>
            <person name="Lagendijk E.L."/>
            <person name="Lapidus A."/>
            <person name="Levasseur A."/>
            <person name="Lindquist E."/>
            <person name="Lipzen A."/>
            <person name="Logrieco A.F."/>
            <person name="MacCabe A."/>
            <person name="Maekelae M.R."/>
            <person name="Malavazi I."/>
            <person name="Melin P."/>
            <person name="Meyer V."/>
            <person name="Mielnichuk N."/>
            <person name="Miskei M."/>
            <person name="Molnar A.P."/>
            <person name="Mule G."/>
            <person name="Ngan C.Y."/>
            <person name="Orejas M."/>
            <person name="Orosz E."/>
            <person name="Ouedraogo J.P."/>
            <person name="Overkamp K.M."/>
            <person name="Park H.-S."/>
            <person name="Perrone G."/>
            <person name="Piumi F."/>
            <person name="Punt P.J."/>
            <person name="Ram A.F."/>
            <person name="Ramon A."/>
            <person name="Rauscher S."/>
            <person name="Record E."/>
            <person name="Riano-Pachon D.M."/>
            <person name="Robert V."/>
            <person name="Roehrig J."/>
            <person name="Ruller R."/>
            <person name="Salamov A."/>
            <person name="Salih N.S."/>
            <person name="Samson R.A."/>
            <person name="Sandor E."/>
            <person name="Sanguinetti M."/>
            <person name="Schuetze T."/>
            <person name="Sepcic K."/>
            <person name="Shelest E."/>
            <person name="Sherlock G."/>
            <person name="Sophianopoulou V."/>
            <person name="Squina F.M."/>
            <person name="Sun H."/>
            <person name="Susca A."/>
            <person name="Todd R.B."/>
            <person name="Tsang A."/>
            <person name="Unkles S.E."/>
            <person name="van de Wiele N."/>
            <person name="van Rossen-Uffink D."/>
            <person name="Oliveira J.V."/>
            <person name="Vesth T.C."/>
            <person name="Visser J."/>
            <person name="Yu J.-H."/>
            <person name="Zhou M."/>
            <person name="Andersen M.R."/>
            <person name="Archer D.B."/>
            <person name="Baker S.E."/>
            <person name="Benoit I."/>
            <person name="Brakhage A.A."/>
            <person name="Braus G.H."/>
            <person name="Fischer R."/>
            <person name="Frisvad J.C."/>
            <person name="Goldman G.H."/>
            <person name="Houbraken J."/>
            <person name="Oakley B."/>
            <person name="Pocsi I."/>
            <person name="Scazzocchio C."/>
            <person name="Seiboth B."/>
            <person name="vanKuyk P.A."/>
            <person name="Wortman J."/>
            <person name="Dyer P.S."/>
            <person name="Grigoriev I.V."/>
        </authorList>
    </citation>
    <scope>NUCLEOTIDE SEQUENCE [LARGE SCALE GENOMIC DNA]</scope>
    <source>
        <strain evidence="10">CBS 506.65</strain>
    </source>
</reference>
<dbReference type="EMBL" id="KV878345">
    <property type="protein sequence ID" value="OJJ45197.1"/>
    <property type="molecule type" value="Genomic_DNA"/>
</dbReference>
<dbReference type="InterPro" id="IPR050815">
    <property type="entry name" value="TF_fung"/>
</dbReference>
<dbReference type="VEuPathDB" id="FungiDB:ASPZODRAFT_547599"/>
<dbReference type="GO" id="GO:0006351">
    <property type="term" value="P:DNA-templated transcription"/>
    <property type="evidence" value="ECO:0007669"/>
    <property type="project" value="InterPro"/>
</dbReference>
<feature type="domain" description="Zn(2)-C6 fungal-type" evidence="8">
    <location>
        <begin position="14"/>
        <end position="44"/>
    </location>
</feature>
<dbReference type="PANTHER" id="PTHR47338">
    <property type="entry name" value="ZN(II)2CYS6 TRANSCRIPTION FACTOR (EUROFUNG)-RELATED"/>
    <property type="match status" value="1"/>
</dbReference>
<dbReference type="SUPFAM" id="SSF57701">
    <property type="entry name" value="Zn2/Cys6 DNA-binding domain"/>
    <property type="match status" value="1"/>
</dbReference>
<evidence type="ECO:0000259" key="8">
    <source>
        <dbReference type="PROSITE" id="PS50048"/>
    </source>
</evidence>
<dbReference type="AlphaFoldDB" id="A0A1L9SDN7"/>
<dbReference type="CDD" id="cd00067">
    <property type="entry name" value="GAL4"/>
    <property type="match status" value="1"/>
</dbReference>
<dbReference type="GeneID" id="34614952"/>
<dbReference type="STRING" id="1073090.A0A1L9SDN7"/>
<dbReference type="PROSITE" id="PS50048">
    <property type="entry name" value="ZN2_CY6_FUNGAL_2"/>
    <property type="match status" value="1"/>
</dbReference>
<dbReference type="Proteomes" id="UP000184188">
    <property type="component" value="Unassembled WGS sequence"/>
</dbReference>
<keyword evidence="5" id="KW-0804">Transcription</keyword>
<keyword evidence="4" id="KW-0238">DNA-binding</keyword>
<keyword evidence="10" id="KW-1185">Reference proteome</keyword>
<evidence type="ECO:0000256" key="6">
    <source>
        <dbReference type="ARBA" id="ARBA00023242"/>
    </source>
</evidence>
<proteinExistence type="predicted"/>
<keyword evidence="3" id="KW-0805">Transcription regulation</keyword>
<dbReference type="Gene3D" id="4.10.240.10">
    <property type="entry name" value="Zn(2)-C6 fungal-type DNA-binding domain"/>
    <property type="match status" value="1"/>
</dbReference>
<feature type="compositionally biased region" description="Polar residues" evidence="7">
    <location>
        <begin position="59"/>
        <end position="68"/>
    </location>
</feature>
<dbReference type="GO" id="GO:0003677">
    <property type="term" value="F:DNA binding"/>
    <property type="evidence" value="ECO:0007669"/>
    <property type="project" value="UniProtKB-KW"/>
</dbReference>
<dbReference type="InterPro" id="IPR036864">
    <property type="entry name" value="Zn2-C6_fun-type_DNA-bd_sf"/>
</dbReference>
<dbReference type="InterPro" id="IPR001138">
    <property type="entry name" value="Zn2Cys6_DnaBD"/>
</dbReference>
<dbReference type="PROSITE" id="PS00463">
    <property type="entry name" value="ZN2_CY6_FUNGAL_1"/>
    <property type="match status" value="1"/>
</dbReference>
<dbReference type="GO" id="GO:0005634">
    <property type="term" value="C:nucleus"/>
    <property type="evidence" value="ECO:0007669"/>
    <property type="project" value="UniProtKB-SubCell"/>
</dbReference>
<evidence type="ECO:0000313" key="10">
    <source>
        <dbReference type="Proteomes" id="UP000184188"/>
    </source>
</evidence>
<dbReference type="SMART" id="SM00906">
    <property type="entry name" value="Fungal_trans"/>
    <property type="match status" value="1"/>
</dbReference>
<protein>
    <recommendedName>
        <fullName evidence="8">Zn(2)-C6 fungal-type domain-containing protein</fullName>
    </recommendedName>
</protein>